<protein>
    <submittedName>
        <fullName evidence="2">Uncharacterized protein</fullName>
    </submittedName>
</protein>
<dbReference type="RefSeq" id="WP_276112854.1">
    <property type="nucleotide sequence ID" value="NZ_JARJBB010000075.1"/>
</dbReference>
<gene>
    <name evidence="2" type="ORF">P3H78_32985</name>
</gene>
<feature type="compositionally biased region" description="Pro residues" evidence="1">
    <location>
        <begin position="437"/>
        <end position="446"/>
    </location>
</feature>
<dbReference type="Proteomes" id="UP001221150">
    <property type="component" value="Unassembled WGS sequence"/>
</dbReference>
<evidence type="ECO:0000313" key="3">
    <source>
        <dbReference type="Proteomes" id="UP001221150"/>
    </source>
</evidence>
<keyword evidence="3" id="KW-1185">Reference proteome</keyword>
<accession>A0ABT6AG37</accession>
<feature type="non-terminal residue" evidence="2">
    <location>
        <position position="469"/>
    </location>
</feature>
<proteinExistence type="predicted"/>
<feature type="region of interest" description="Disordered" evidence="1">
    <location>
        <begin position="431"/>
        <end position="469"/>
    </location>
</feature>
<dbReference type="EMBL" id="JARJBB010000075">
    <property type="protein sequence ID" value="MDF3303336.1"/>
    <property type="molecule type" value="Genomic_DNA"/>
</dbReference>
<organism evidence="2 3">
    <name type="scientific">Streptomyces tropicalis</name>
    <dbReference type="NCBI Taxonomy" id="3034234"/>
    <lineage>
        <taxon>Bacteria</taxon>
        <taxon>Bacillati</taxon>
        <taxon>Actinomycetota</taxon>
        <taxon>Actinomycetes</taxon>
        <taxon>Kitasatosporales</taxon>
        <taxon>Streptomycetaceae</taxon>
        <taxon>Streptomyces</taxon>
    </lineage>
</organism>
<comment type="caution">
    <text evidence="2">The sequence shown here is derived from an EMBL/GenBank/DDBJ whole genome shotgun (WGS) entry which is preliminary data.</text>
</comment>
<evidence type="ECO:0000313" key="2">
    <source>
        <dbReference type="EMBL" id="MDF3303336.1"/>
    </source>
</evidence>
<reference evidence="2 3" key="1">
    <citation type="submission" date="2023-03" db="EMBL/GenBank/DDBJ databases">
        <title>Draft genome sequence of Streptomyces sp. K1PA1 isolated from peat swamp forest in Thailand.</title>
        <authorList>
            <person name="Klaysubun C."/>
            <person name="Duangmal K."/>
        </authorList>
    </citation>
    <scope>NUCLEOTIDE SEQUENCE [LARGE SCALE GENOMIC DNA]</scope>
    <source>
        <strain evidence="2 3">K1PA1</strain>
    </source>
</reference>
<name>A0ABT6AG37_9ACTN</name>
<sequence>MHAAWDAVHTDYSAHTAPPGPTGLAESTDDWLTLHRGAPNGHLLDPAGNQMLASLTSGRPVHLMHTTPYLDAIRATGELHGSGGCLVGALYCAPLTVTAEGLRPHNLGSYLLRTKPETRTLVFEVRPEAPAPAKGLNYLRLGGIHLDTYLDYRVFLTAGEDEHLRQSAVARVREAAGFLDLLLADARGERTASTTAFFHQLAQAVPRMPFLGYLYFEVLSEYLLLYSTSPETKAYALAGEMNNRLYKELAFAAVATMGRLFDLALFNPDRAQLTELIERIDPALALGADAYVRRRLPHLFACAALGPDRDAGAVSFRYAGADFDTLTVMAPYLAGQLVFREMRTLPRYPALFPVFEQAKATSVYAYWNSQNIAVPFNGVLPKGEIGLNLAFPRASCTAWVAETCERGLLHPTEELNLLPVPRLADLRGTALGRAAFPGPPPPPRPASPSASPVLVGAASAAGPPPSLRG</sequence>
<evidence type="ECO:0000256" key="1">
    <source>
        <dbReference type="SAM" id="MobiDB-lite"/>
    </source>
</evidence>
<feature type="compositionally biased region" description="Low complexity" evidence="1">
    <location>
        <begin position="447"/>
        <end position="461"/>
    </location>
</feature>